<evidence type="ECO:0000259" key="7">
    <source>
        <dbReference type="Pfam" id="PF01035"/>
    </source>
</evidence>
<keyword evidence="5" id="KW-0234">DNA repair</keyword>
<dbReference type="InterPro" id="IPR036217">
    <property type="entry name" value="MethylDNA_cys_MeTrfase_DNAb"/>
</dbReference>
<dbReference type="SUPFAM" id="SSF53155">
    <property type="entry name" value="Methylated DNA-protein cysteine methyltransferase domain"/>
    <property type="match status" value="1"/>
</dbReference>
<keyword evidence="3 8" id="KW-0808">Transferase</keyword>
<dbReference type="EMBL" id="CZQC01000067">
    <property type="protein sequence ID" value="CUS42595.1"/>
    <property type="molecule type" value="Genomic_DNA"/>
</dbReference>
<keyword evidence="2 8" id="KW-0489">Methyltransferase</keyword>
<comment type="catalytic activity">
    <reaction evidence="1">
        <text>a 4-O-methyl-thymidine in DNA + L-cysteinyl-[protein] = a thymidine in DNA + S-methyl-L-cysteinyl-[protein]</text>
        <dbReference type="Rhea" id="RHEA:53428"/>
        <dbReference type="Rhea" id="RHEA-COMP:10131"/>
        <dbReference type="Rhea" id="RHEA-COMP:10132"/>
        <dbReference type="Rhea" id="RHEA-COMP:13555"/>
        <dbReference type="Rhea" id="RHEA-COMP:13556"/>
        <dbReference type="ChEBI" id="CHEBI:29950"/>
        <dbReference type="ChEBI" id="CHEBI:82612"/>
        <dbReference type="ChEBI" id="CHEBI:137386"/>
        <dbReference type="ChEBI" id="CHEBI:137387"/>
        <dbReference type="EC" id="2.1.1.63"/>
    </reaction>
</comment>
<evidence type="ECO:0000256" key="3">
    <source>
        <dbReference type="ARBA" id="ARBA00022679"/>
    </source>
</evidence>
<dbReference type="Gene3D" id="3.30.160.70">
    <property type="entry name" value="Methylated DNA-protein cysteine methyltransferase domain"/>
    <property type="match status" value="1"/>
</dbReference>
<accession>A0A160TDF9</accession>
<keyword evidence="4" id="KW-0227">DNA damage</keyword>
<dbReference type="PANTHER" id="PTHR10815">
    <property type="entry name" value="METHYLATED-DNA--PROTEIN-CYSTEINE METHYLTRANSFERASE"/>
    <property type="match status" value="1"/>
</dbReference>
<evidence type="ECO:0000256" key="1">
    <source>
        <dbReference type="ARBA" id="ARBA00001286"/>
    </source>
</evidence>
<gene>
    <name evidence="8" type="ORF">MGWOODY_Tha1918</name>
</gene>
<dbReference type="CDD" id="cd06445">
    <property type="entry name" value="ATase"/>
    <property type="match status" value="1"/>
</dbReference>
<sequence length="177" mass="19335">MNTSHTELLDYGWGLSSLGLILVAGSDTAICAILVGDDRSSLLNELQQSFPAARIRQDDGRLATRIGKVIRCLEQPQELSALPVLEMRGTEFQRRVWSALQHIPVGSTVSYSALAEQIGAPAAVRAVAGACAANKLAVLVPCHRVVRSNGELSGYRWGVQRKQFLLQRERQWVKEAG</sequence>
<dbReference type="GO" id="GO:0032259">
    <property type="term" value="P:methylation"/>
    <property type="evidence" value="ECO:0007669"/>
    <property type="project" value="UniProtKB-KW"/>
</dbReference>
<feature type="domain" description="Methylated-DNA-[protein]-cysteine S-methyltransferase DNA binding" evidence="7">
    <location>
        <begin position="91"/>
        <end position="170"/>
    </location>
</feature>
<dbReference type="GO" id="GO:0003908">
    <property type="term" value="F:methylated-DNA-[protein]-cysteine S-methyltransferase activity"/>
    <property type="evidence" value="ECO:0007669"/>
    <property type="project" value="UniProtKB-EC"/>
</dbReference>
<comment type="catalytic activity">
    <reaction evidence="6">
        <text>a 6-O-methyl-2'-deoxyguanosine in DNA + L-cysteinyl-[protein] = S-methyl-L-cysteinyl-[protein] + a 2'-deoxyguanosine in DNA</text>
        <dbReference type="Rhea" id="RHEA:24000"/>
        <dbReference type="Rhea" id="RHEA-COMP:10131"/>
        <dbReference type="Rhea" id="RHEA-COMP:10132"/>
        <dbReference type="Rhea" id="RHEA-COMP:11367"/>
        <dbReference type="Rhea" id="RHEA-COMP:11368"/>
        <dbReference type="ChEBI" id="CHEBI:29950"/>
        <dbReference type="ChEBI" id="CHEBI:82612"/>
        <dbReference type="ChEBI" id="CHEBI:85445"/>
        <dbReference type="ChEBI" id="CHEBI:85448"/>
        <dbReference type="EC" id="2.1.1.63"/>
    </reaction>
</comment>
<dbReference type="NCBIfam" id="TIGR00589">
    <property type="entry name" value="ogt"/>
    <property type="match status" value="1"/>
</dbReference>
<evidence type="ECO:0000313" key="8">
    <source>
        <dbReference type="EMBL" id="CUS42595.1"/>
    </source>
</evidence>
<dbReference type="GO" id="GO:0006281">
    <property type="term" value="P:DNA repair"/>
    <property type="evidence" value="ECO:0007669"/>
    <property type="project" value="UniProtKB-KW"/>
</dbReference>
<evidence type="ECO:0000256" key="5">
    <source>
        <dbReference type="ARBA" id="ARBA00023204"/>
    </source>
</evidence>
<dbReference type="PROSITE" id="PS00374">
    <property type="entry name" value="MGMT"/>
    <property type="match status" value="1"/>
</dbReference>
<dbReference type="Gene3D" id="1.10.10.10">
    <property type="entry name" value="Winged helix-like DNA-binding domain superfamily/Winged helix DNA-binding domain"/>
    <property type="match status" value="1"/>
</dbReference>
<dbReference type="SUPFAM" id="SSF46767">
    <property type="entry name" value="Methylated DNA-protein cysteine methyltransferase, C-terminal domain"/>
    <property type="match status" value="1"/>
</dbReference>
<dbReference type="AlphaFoldDB" id="A0A160TDF9"/>
<dbReference type="InterPro" id="IPR036388">
    <property type="entry name" value="WH-like_DNA-bd_sf"/>
</dbReference>
<dbReference type="EC" id="2.1.1.63" evidence="8"/>
<organism evidence="8">
    <name type="scientific">hydrothermal vent metagenome</name>
    <dbReference type="NCBI Taxonomy" id="652676"/>
    <lineage>
        <taxon>unclassified sequences</taxon>
        <taxon>metagenomes</taxon>
        <taxon>ecological metagenomes</taxon>
    </lineage>
</organism>
<evidence type="ECO:0000256" key="6">
    <source>
        <dbReference type="ARBA" id="ARBA00049348"/>
    </source>
</evidence>
<reference evidence="8" key="1">
    <citation type="submission" date="2015-10" db="EMBL/GenBank/DDBJ databases">
        <authorList>
            <person name="Gilbert D.G."/>
        </authorList>
    </citation>
    <scope>NUCLEOTIDE SEQUENCE</scope>
</reference>
<proteinExistence type="predicted"/>
<name>A0A160TDF9_9ZZZZ</name>
<dbReference type="FunFam" id="1.10.10.10:FF:000410">
    <property type="entry name" value="ADA regulatory protein, putative"/>
    <property type="match status" value="1"/>
</dbReference>
<evidence type="ECO:0000256" key="2">
    <source>
        <dbReference type="ARBA" id="ARBA00022603"/>
    </source>
</evidence>
<dbReference type="InterPro" id="IPR001497">
    <property type="entry name" value="MethylDNA_cys_MeTrfase_AS"/>
</dbReference>
<dbReference type="InterPro" id="IPR014048">
    <property type="entry name" value="MethylDNA_cys_MeTrfase_DNA-bd"/>
</dbReference>
<dbReference type="InterPro" id="IPR036631">
    <property type="entry name" value="MGMT_N_sf"/>
</dbReference>
<protein>
    <submittedName>
        <fullName evidence="8">ADA regulatory protein / Methylated-DNA--protein-cysteine methyltransferase</fullName>
        <ecNumber evidence="8">2.1.1.63</ecNumber>
    </submittedName>
</protein>
<evidence type="ECO:0000256" key="4">
    <source>
        <dbReference type="ARBA" id="ARBA00022763"/>
    </source>
</evidence>
<dbReference type="Pfam" id="PF01035">
    <property type="entry name" value="DNA_binding_1"/>
    <property type="match status" value="1"/>
</dbReference>
<dbReference type="PANTHER" id="PTHR10815:SF14">
    <property type="entry name" value="BIFUNCTIONAL TRANSCRIPTIONAL ACTIVATOR_DNA REPAIR ENZYME ADA"/>
    <property type="match status" value="1"/>
</dbReference>